<dbReference type="PROSITE" id="PS50048">
    <property type="entry name" value="ZN2_CY6_FUNGAL_2"/>
    <property type="match status" value="1"/>
</dbReference>
<dbReference type="AlphaFoldDB" id="A0A7H8R9Y8"/>
<proteinExistence type="predicted"/>
<evidence type="ECO:0000256" key="1">
    <source>
        <dbReference type="ARBA" id="ARBA00004123"/>
    </source>
</evidence>
<dbReference type="SMART" id="SM00066">
    <property type="entry name" value="GAL4"/>
    <property type="match status" value="1"/>
</dbReference>
<dbReference type="Proteomes" id="UP000509510">
    <property type="component" value="Chromosome V"/>
</dbReference>
<dbReference type="SUPFAM" id="SSF57701">
    <property type="entry name" value="Zn2/Cys6 DNA-binding domain"/>
    <property type="match status" value="1"/>
</dbReference>
<feature type="domain" description="Zn(2)-C6 fungal-type" evidence="6">
    <location>
        <begin position="5"/>
        <end position="37"/>
    </location>
</feature>
<gene>
    <name evidence="7" type="ORF">TRUGW13939_10284</name>
</gene>
<dbReference type="GO" id="GO:0000976">
    <property type="term" value="F:transcription cis-regulatory region binding"/>
    <property type="evidence" value="ECO:0007669"/>
    <property type="project" value="TreeGrafter"/>
</dbReference>
<dbReference type="RefSeq" id="XP_035349290.1">
    <property type="nucleotide sequence ID" value="XM_035493397.1"/>
</dbReference>
<dbReference type="PROSITE" id="PS00463">
    <property type="entry name" value="ZN2_CY6_FUNGAL_1"/>
    <property type="match status" value="1"/>
</dbReference>
<dbReference type="Pfam" id="PF11951">
    <property type="entry name" value="Fungal_trans_2"/>
    <property type="match status" value="1"/>
</dbReference>
<keyword evidence="5" id="KW-0539">Nucleus</keyword>
<sequence>MIRKGCENCRRRHVKCTLSENASVCDKCAELGQQCELAPSYRFCPVHSVFQKGLGGSKYEFSWDSSQQWVEIISPVNFVTETPDDSSAELPKDCGNGNLRPSANNNGSATQEYMCATQALPMTSNSASVHQHDQQYQYGMFDVYLPPASPTNSAIWNISVYSNPEEGVSSRQENCFLEPSTPERCTIELTTREAFLMRSYTRKVAPWFDVCDPLSHFGNEVPRRALDNPMVMYAILALASRHQAIITRTTDEEFEQNTYHGRCLELLIPALSRPENTYNDHLLTTIVLLRQHEELENRKDTRYHLVASIKLINMISKFSSSGGLAEAASWLFLRQAIYASLVQREPWQLQLENYERSQVFLSCDDCSYANVSVFQLARALRLVSRQSDNDSLLERKEWESLEEDVSRWKINSPSSFRPLRYREPDAERGRPFSEVCMISGATGKSYYHSFLFMVYRNKNIERSPELANHIRDAIYAAIGLQYYYATLIVLQIHKPRSPGISAFESARVINAGEVSIFSVIEDAKL</sequence>
<evidence type="ECO:0000256" key="5">
    <source>
        <dbReference type="ARBA" id="ARBA00023242"/>
    </source>
</evidence>
<keyword evidence="2" id="KW-0805">Transcription regulation</keyword>
<dbReference type="GO" id="GO:0005634">
    <property type="term" value="C:nucleus"/>
    <property type="evidence" value="ECO:0007669"/>
    <property type="project" value="UniProtKB-SubCell"/>
</dbReference>
<evidence type="ECO:0000259" key="6">
    <source>
        <dbReference type="PROSITE" id="PS50048"/>
    </source>
</evidence>
<evidence type="ECO:0000313" key="7">
    <source>
        <dbReference type="EMBL" id="QKX63116.1"/>
    </source>
</evidence>
<dbReference type="OrthoDB" id="4525710at2759"/>
<evidence type="ECO:0000256" key="4">
    <source>
        <dbReference type="ARBA" id="ARBA00023163"/>
    </source>
</evidence>
<protein>
    <recommendedName>
        <fullName evidence="6">Zn(2)-C6 fungal-type domain-containing protein</fullName>
    </recommendedName>
</protein>
<evidence type="ECO:0000313" key="8">
    <source>
        <dbReference type="Proteomes" id="UP000509510"/>
    </source>
</evidence>
<dbReference type="GO" id="GO:0000981">
    <property type="term" value="F:DNA-binding transcription factor activity, RNA polymerase II-specific"/>
    <property type="evidence" value="ECO:0007669"/>
    <property type="project" value="InterPro"/>
</dbReference>
<evidence type="ECO:0000256" key="3">
    <source>
        <dbReference type="ARBA" id="ARBA00023125"/>
    </source>
</evidence>
<reference evidence="8" key="1">
    <citation type="submission" date="2020-06" db="EMBL/GenBank/DDBJ databases">
        <title>A chromosome-scale genome assembly of Talaromyces rugulosus W13939.</title>
        <authorList>
            <person name="Wang B."/>
            <person name="Guo L."/>
            <person name="Ye K."/>
            <person name="Wang L."/>
        </authorList>
    </citation>
    <scope>NUCLEOTIDE SEQUENCE [LARGE SCALE GENOMIC DNA]</scope>
    <source>
        <strain evidence="8">W13939</strain>
    </source>
</reference>
<dbReference type="EMBL" id="CP055902">
    <property type="protein sequence ID" value="QKX63116.1"/>
    <property type="molecule type" value="Genomic_DNA"/>
</dbReference>
<comment type="subcellular location">
    <subcellularLocation>
        <location evidence="1">Nucleus</location>
    </subcellularLocation>
</comment>
<keyword evidence="4" id="KW-0804">Transcription</keyword>
<organism evidence="7 8">
    <name type="scientific">Talaromyces rugulosus</name>
    <name type="common">Penicillium rugulosum</name>
    <dbReference type="NCBI Taxonomy" id="121627"/>
    <lineage>
        <taxon>Eukaryota</taxon>
        <taxon>Fungi</taxon>
        <taxon>Dikarya</taxon>
        <taxon>Ascomycota</taxon>
        <taxon>Pezizomycotina</taxon>
        <taxon>Eurotiomycetes</taxon>
        <taxon>Eurotiomycetidae</taxon>
        <taxon>Eurotiales</taxon>
        <taxon>Trichocomaceae</taxon>
        <taxon>Talaromyces</taxon>
        <taxon>Talaromyces sect. Islandici</taxon>
    </lineage>
</organism>
<dbReference type="KEGG" id="trg:TRUGW13939_10284"/>
<keyword evidence="3" id="KW-0238">DNA-binding</keyword>
<accession>A0A7H8R9Y8</accession>
<dbReference type="CDD" id="cd00067">
    <property type="entry name" value="GAL4"/>
    <property type="match status" value="1"/>
</dbReference>
<evidence type="ECO:0000256" key="2">
    <source>
        <dbReference type="ARBA" id="ARBA00023015"/>
    </source>
</evidence>
<dbReference type="InterPro" id="IPR021858">
    <property type="entry name" value="Fun_TF"/>
</dbReference>
<dbReference type="Pfam" id="PF00172">
    <property type="entry name" value="Zn_clus"/>
    <property type="match status" value="1"/>
</dbReference>
<name>A0A7H8R9Y8_TALRU</name>
<dbReference type="InterPro" id="IPR036864">
    <property type="entry name" value="Zn2-C6_fun-type_DNA-bd_sf"/>
</dbReference>
<dbReference type="GO" id="GO:0045944">
    <property type="term" value="P:positive regulation of transcription by RNA polymerase II"/>
    <property type="evidence" value="ECO:0007669"/>
    <property type="project" value="TreeGrafter"/>
</dbReference>
<dbReference type="InterPro" id="IPR001138">
    <property type="entry name" value="Zn2Cys6_DnaBD"/>
</dbReference>
<dbReference type="PANTHER" id="PTHR37534">
    <property type="entry name" value="TRANSCRIPTIONAL ACTIVATOR PROTEIN UGA3"/>
    <property type="match status" value="1"/>
</dbReference>
<dbReference type="PANTHER" id="PTHR37534:SF25">
    <property type="entry name" value="ZN(II)2CYS6 TRANSCRIPTION FACTOR (EUROFUNG)"/>
    <property type="match status" value="1"/>
</dbReference>
<dbReference type="GeneID" id="55997765"/>
<keyword evidence="8" id="KW-1185">Reference proteome</keyword>
<dbReference type="GO" id="GO:0008270">
    <property type="term" value="F:zinc ion binding"/>
    <property type="evidence" value="ECO:0007669"/>
    <property type="project" value="InterPro"/>
</dbReference>